<accession>W9H5I4</accession>
<evidence type="ECO:0000313" key="1">
    <source>
        <dbReference type="EMBL" id="EWY41495.1"/>
    </source>
</evidence>
<evidence type="ECO:0000313" key="2">
    <source>
        <dbReference type="Proteomes" id="UP000019486"/>
    </source>
</evidence>
<name>W9H5I4_9PROT</name>
<dbReference type="EMBL" id="AVFL01000004">
    <property type="protein sequence ID" value="EWY41495.1"/>
    <property type="molecule type" value="Genomic_DNA"/>
</dbReference>
<sequence>MVLAVGSQQDHPIGWNIASLFSDNIREQRDRLLFNDLKGPPPSPAGTGKP</sequence>
<organism evidence="1 2">
    <name type="scientific">Skermanella stibiiresistens SB22</name>
    <dbReference type="NCBI Taxonomy" id="1385369"/>
    <lineage>
        <taxon>Bacteria</taxon>
        <taxon>Pseudomonadati</taxon>
        <taxon>Pseudomonadota</taxon>
        <taxon>Alphaproteobacteria</taxon>
        <taxon>Rhodospirillales</taxon>
        <taxon>Azospirillaceae</taxon>
        <taxon>Skermanella</taxon>
    </lineage>
</organism>
<keyword evidence="2" id="KW-1185">Reference proteome</keyword>
<dbReference type="AlphaFoldDB" id="W9H5I4"/>
<gene>
    <name evidence="1" type="ORF">N825_27640</name>
</gene>
<dbReference type="STRING" id="1385369.N825_27640"/>
<dbReference type="Proteomes" id="UP000019486">
    <property type="component" value="Unassembled WGS sequence"/>
</dbReference>
<proteinExistence type="predicted"/>
<reference evidence="1 2" key="1">
    <citation type="submission" date="2013-08" db="EMBL/GenBank/DDBJ databases">
        <title>The genome sequence of Skermanella stibiiresistens.</title>
        <authorList>
            <person name="Zhu W."/>
            <person name="Wang G."/>
        </authorList>
    </citation>
    <scope>NUCLEOTIDE SEQUENCE [LARGE SCALE GENOMIC DNA]</scope>
    <source>
        <strain evidence="1 2">SB22</strain>
    </source>
</reference>
<dbReference type="RefSeq" id="WP_157619032.1">
    <property type="nucleotide sequence ID" value="NZ_AVFL01000004.1"/>
</dbReference>
<comment type="caution">
    <text evidence="1">The sequence shown here is derived from an EMBL/GenBank/DDBJ whole genome shotgun (WGS) entry which is preliminary data.</text>
</comment>
<protein>
    <submittedName>
        <fullName evidence="1">Uncharacterized protein</fullName>
    </submittedName>
</protein>